<dbReference type="EMBL" id="JPOS01000002">
    <property type="protein sequence ID" value="KGE89830.1"/>
    <property type="molecule type" value="Genomic_DNA"/>
</dbReference>
<dbReference type="OrthoDB" id="513408at2"/>
<dbReference type="Gene3D" id="3.40.640.10">
    <property type="entry name" value="Type I PLP-dependent aspartate aminotransferase-like (Major domain)"/>
    <property type="match status" value="1"/>
</dbReference>
<dbReference type="InterPro" id="IPR015422">
    <property type="entry name" value="PyrdxlP-dep_Trfase_small"/>
</dbReference>
<dbReference type="SUPFAM" id="SSF53383">
    <property type="entry name" value="PLP-dependent transferases"/>
    <property type="match status" value="1"/>
</dbReference>
<name>A0A098SCL8_9BACT</name>
<keyword evidence="4" id="KW-1185">Reference proteome</keyword>
<dbReference type="GO" id="GO:0008483">
    <property type="term" value="F:transaminase activity"/>
    <property type="evidence" value="ECO:0007669"/>
    <property type="project" value="UniProtKB-KW"/>
</dbReference>
<evidence type="ECO:0000313" key="3">
    <source>
        <dbReference type="EMBL" id="KGE89830.1"/>
    </source>
</evidence>
<dbReference type="PANTHER" id="PTHR43586">
    <property type="entry name" value="CYSTEINE DESULFURASE"/>
    <property type="match status" value="1"/>
</dbReference>
<feature type="domain" description="Aminotransferase class V" evidence="2">
    <location>
        <begin position="54"/>
        <end position="375"/>
    </location>
</feature>
<evidence type="ECO:0000256" key="1">
    <source>
        <dbReference type="ARBA" id="ARBA00022898"/>
    </source>
</evidence>
<dbReference type="PANTHER" id="PTHR43586:SF15">
    <property type="entry name" value="BLR3095 PROTEIN"/>
    <property type="match status" value="1"/>
</dbReference>
<reference evidence="3 4" key="1">
    <citation type="journal article" date="2014" name="Int. J. Syst. Evol. Microbiol.">
        <title>Phaeodactylibacter xiamenensis gen. nov., sp. nov., a member of the family Saprospiraceae isolated from the marine alga Phaeodactylum tricornutum.</title>
        <authorList>
            <person name="Chen Z.Jr."/>
            <person name="Lei X."/>
            <person name="Lai Q."/>
            <person name="Li Y."/>
            <person name="Zhang B."/>
            <person name="Zhang J."/>
            <person name="Zhang H."/>
            <person name="Yang L."/>
            <person name="Zheng W."/>
            <person name="Tian Y."/>
            <person name="Yu Z."/>
            <person name="Xu H.Jr."/>
            <person name="Zheng T."/>
        </authorList>
    </citation>
    <scope>NUCLEOTIDE SEQUENCE [LARGE SCALE GENOMIC DNA]</scope>
    <source>
        <strain evidence="3 4">KD52</strain>
    </source>
</reference>
<dbReference type="RefSeq" id="WP_044215618.1">
    <property type="nucleotide sequence ID" value="NZ_JBKAGJ010000014.1"/>
</dbReference>
<comment type="caution">
    <text evidence="3">The sequence shown here is derived from an EMBL/GenBank/DDBJ whole genome shotgun (WGS) entry which is preliminary data.</text>
</comment>
<dbReference type="InterPro" id="IPR000192">
    <property type="entry name" value="Aminotrans_V_dom"/>
</dbReference>
<proteinExistence type="predicted"/>
<dbReference type="Pfam" id="PF00266">
    <property type="entry name" value="Aminotran_5"/>
    <property type="match status" value="1"/>
</dbReference>
<organism evidence="3 4">
    <name type="scientific">Phaeodactylibacter xiamenensis</name>
    <dbReference type="NCBI Taxonomy" id="1524460"/>
    <lineage>
        <taxon>Bacteria</taxon>
        <taxon>Pseudomonadati</taxon>
        <taxon>Bacteroidota</taxon>
        <taxon>Saprospiria</taxon>
        <taxon>Saprospirales</taxon>
        <taxon>Haliscomenobacteraceae</taxon>
        <taxon>Phaeodactylibacter</taxon>
    </lineage>
</organism>
<keyword evidence="3" id="KW-0032">Aminotransferase</keyword>
<keyword evidence="3" id="KW-0808">Transferase</keyword>
<dbReference type="InterPro" id="IPR015421">
    <property type="entry name" value="PyrdxlP-dep_Trfase_major"/>
</dbReference>
<evidence type="ECO:0000313" key="4">
    <source>
        <dbReference type="Proteomes" id="UP000029736"/>
    </source>
</evidence>
<dbReference type="Proteomes" id="UP000029736">
    <property type="component" value="Unassembled WGS sequence"/>
</dbReference>
<accession>A0A098SCL8</accession>
<dbReference type="AlphaFoldDB" id="A0A098SCL8"/>
<evidence type="ECO:0000259" key="2">
    <source>
        <dbReference type="Pfam" id="PF00266"/>
    </source>
</evidence>
<dbReference type="Gene3D" id="3.90.1150.10">
    <property type="entry name" value="Aspartate Aminotransferase, domain 1"/>
    <property type="match status" value="1"/>
</dbReference>
<sequence>MLPSQRHLFDLPDDVAYLNGAYMSPQLIAVEAAGIKALKRKSQPFNIQLEDFFEPVQALRSAYARLINCPEPGRIAIIPSVSYGMAAVARNLKLQPGDNIILTREQFPSNYYAWERVTEAHGATIRIVDPPRESPRGQAWNAAILDAIDERTAMVAIGQVHWADGTLFDLKAIRKRATEAGAWLVIDGTQSVGAYPFDVEEIQPDALICAGYKWLMGPYSIGLAYYGPALDNGLPVEENWINRVDSYDFRNLVNYQPNYKPLAARYNMGEQSNFILVPMMKAGVDQLLEWGTRGIQSYAQSLLRPALRELEALGCTMEPEEQRAHHLVGVRLPAGADMNLFRKRLQEEQVHVSIRGNAIRVSCHLYNEAQEVERLMKCFKAVIG</sequence>
<keyword evidence="1" id="KW-0663">Pyridoxal phosphate</keyword>
<protein>
    <submittedName>
        <fullName evidence="3">Aminotransferase class V</fullName>
    </submittedName>
</protein>
<gene>
    <name evidence="3" type="ORF">IX84_00505</name>
</gene>
<dbReference type="STRING" id="1524460.IX84_00505"/>
<dbReference type="InterPro" id="IPR015424">
    <property type="entry name" value="PyrdxlP-dep_Trfase"/>
</dbReference>